<proteinExistence type="predicted"/>
<dbReference type="SUPFAM" id="SSF53474">
    <property type="entry name" value="alpha/beta-Hydrolases"/>
    <property type="match status" value="1"/>
</dbReference>
<dbReference type="OrthoDB" id="2279968at2759"/>
<dbReference type="InterPro" id="IPR002921">
    <property type="entry name" value="Fungal_lipase-type"/>
</dbReference>
<dbReference type="InterPro" id="IPR051218">
    <property type="entry name" value="Sec_MonoDiacylglyc_Lipase"/>
</dbReference>
<feature type="domain" description="Fungal lipase-type" evidence="2">
    <location>
        <begin position="503"/>
        <end position="596"/>
    </location>
</feature>
<dbReference type="CDD" id="cd00741">
    <property type="entry name" value="Lipase"/>
    <property type="match status" value="1"/>
</dbReference>
<keyword evidence="4" id="KW-1185">Reference proteome</keyword>
<feature type="compositionally biased region" description="Basic and acidic residues" evidence="1">
    <location>
        <begin position="375"/>
        <end position="384"/>
    </location>
</feature>
<reference evidence="3 4" key="1">
    <citation type="submission" date="2016-07" db="EMBL/GenBank/DDBJ databases">
        <title>Pervasive Adenine N6-methylation of Active Genes in Fungi.</title>
        <authorList>
            <consortium name="DOE Joint Genome Institute"/>
            <person name="Mondo S.J."/>
            <person name="Dannebaum R.O."/>
            <person name="Kuo R.C."/>
            <person name="Labutti K."/>
            <person name="Haridas S."/>
            <person name="Kuo A."/>
            <person name="Salamov A."/>
            <person name="Ahrendt S.R."/>
            <person name="Lipzen A."/>
            <person name="Sullivan W."/>
            <person name="Andreopoulos W.B."/>
            <person name="Clum A."/>
            <person name="Lindquist E."/>
            <person name="Daum C."/>
            <person name="Ramamoorthy G.K."/>
            <person name="Gryganskyi A."/>
            <person name="Culley D."/>
            <person name="Magnuson J.K."/>
            <person name="James T.Y."/>
            <person name="O'Malley M.A."/>
            <person name="Stajich J.E."/>
            <person name="Spatafora J.W."/>
            <person name="Visel A."/>
            <person name="Grigoriev I.V."/>
        </authorList>
    </citation>
    <scope>NUCLEOTIDE SEQUENCE [LARGE SCALE GENOMIC DNA]</scope>
    <source>
        <strain evidence="3 4">NRRL 2496</strain>
    </source>
</reference>
<dbReference type="InParanoid" id="A0A1X2HD96"/>
<sequence length="678" mass="76767">MPLDYHLGSIDRDQAKASRVKRSMNGVRALLGLKSRTQSREKQPLTPSSLAMTLTAEFTEKTETNVVTMLQPEFGFLPHYGYFVSAANNNVCTAYVHYEPKSKLVELGTNPKTRHAKTVRISVDHYAWLIRQLEEECLVHDTLKTMQHGTASLMPCSLSFTGWGTFMRLFHAAPAPMLAFFTEESPRRLLQRWVHRYHTLRNYSYHHYHQSRSQPRPQSRNQRQHFPLTLLLPKSLLLHTATYIPITKPLPALSEHPVSPTPDHPFDLLSDTLYQTCRRYAQYVALAAHDLVFEDGAPAEFVCRKCKEGMRLQPIMMGTPGIQVTGPSSTLVDRDDRYTFPISYVAPLWGTTDTSQPLHKPSRRRTLEGHTFPPHLKDTRDMQYEWRQSSSSSTHSIKESDHGYVAIDDDHHEIIVAFPGPAPSDPFFKDASFAAVPWQEDTPTSSTGERRSTASSFRSQSRRRRPVSTHSFSKRRRSSKEDHYTHDDDAQWVLECAALAWRRCELDVATCLMHADRRAPKSYRVVIVGHSIGGAVAALCASAFTSTGLLVDREVTLCSVHAPRVGSFSFVQRLQESINTIRVTTANDLLEHVPPRTSGLLHVGQTTVLDTAVTQAEPVLASECGLVLVSDWPGQAEDQIQTTFQPLKHYTMEDHHSLWRVRLGTHACTQKEKRTYII</sequence>
<dbReference type="GO" id="GO:0006629">
    <property type="term" value="P:lipid metabolic process"/>
    <property type="evidence" value="ECO:0007669"/>
    <property type="project" value="InterPro"/>
</dbReference>
<comment type="caution">
    <text evidence="3">The sequence shown here is derived from an EMBL/GenBank/DDBJ whole genome shotgun (WGS) entry which is preliminary data.</text>
</comment>
<feature type="compositionally biased region" description="Basic residues" evidence="1">
    <location>
        <begin position="460"/>
        <end position="478"/>
    </location>
</feature>
<feature type="region of interest" description="Disordered" evidence="1">
    <location>
        <begin position="353"/>
        <end position="399"/>
    </location>
</feature>
<evidence type="ECO:0000313" key="3">
    <source>
        <dbReference type="EMBL" id="ORY96306.1"/>
    </source>
</evidence>
<dbReference type="Proteomes" id="UP000242180">
    <property type="component" value="Unassembled WGS sequence"/>
</dbReference>
<dbReference type="EMBL" id="MCGN01000005">
    <property type="protein sequence ID" value="ORY96306.1"/>
    <property type="molecule type" value="Genomic_DNA"/>
</dbReference>
<accession>A0A1X2HD96</accession>
<evidence type="ECO:0000256" key="1">
    <source>
        <dbReference type="SAM" id="MobiDB-lite"/>
    </source>
</evidence>
<dbReference type="Gene3D" id="3.40.50.1820">
    <property type="entry name" value="alpha/beta hydrolase"/>
    <property type="match status" value="1"/>
</dbReference>
<evidence type="ECO:0000259" key="2">
    <source>
        <dbReference type="Pfam" id="PF01764"/>
    </source>
</evidence>
<dbReference type="PANTHER" id="PTHR45856">
    <property type="entry name" value="ALPHA/BETA-HYDROLASES SUPERFAMILY PROTEIN"/>
    <property type="match status" value="1"/>
</dbReference>
<organism evidence="3 4">
    <name type="scientific">Syncephalastrum racemosum</name>
    <name type="common">Filamentous fungus</name>
    <dbReference type="NCBI Taxonomy" id="13706"/>
    <lineage>
        <taxon>Eukaryota</taxon>
        <taxon>Fungi</taxon>
        <taxon>Fungi incertae sedis</taxon>
        <taxon>Mucoromycota</taxon>
        <taxon>Mucoromycotina</taxon>
        <taxon>Mucoromycetes</taxon>
        <taxon>Mucorales</taxon>
        <taxon>Syncephalastraceae</taxon>
        <taxon>Syncephalastrum</taxon>
    </lineage>
</organism>
<dbReference type="Pfam" id="PF01764">
    <property type="entry name" value="Lipase_3"/>
    <property type="match status" value="1"/>
</dbReference>
<name>A0A1X2HD96_SYNRA</name>
<evidence type="ECO:0000313" key="4">
    <source>
        <dbReference type="Proteomes" id="UP000242180"/>
    </source>
</evidence>
<protein>
    <recommendedName>
        <fullName evidence="2">Fungal lipase-type domain-containing protein</fullName>
    </recommendedName>
</protein>
<dbReference type="STRING" id="13706.A0A1X2HD96"/>
<gene>
    <name evidence="3" type="ORF">BCR43DRAFT_271854</name>
</gene>
<dbReference type="AlphaFoldDB" id="A0A1X2HD96"/>
<feature type="region of interest" description="Disordered" evidence="1">
    <location>
        <begin position="439"/>
        <end position="481"/>
    </location>
</feature>
<dbReference type="OMA" id="AWHRCEM"/>
<dbReference type="PANTHER" id="PTHR45856:SF24">
    <property type="entry name" value="FUNGAL LIPASE-LIKE DOMAIN-CONTAINING PROTEIN"/>
    <property type="match status" value="1"/>
</dbReference>
<dbReference type="InterPro" id="IPR029058">
    <property type="entry name" value="AB_hydrolase_fold"/>
</dbReference>